<dbReference type="SUPFAM" id="SSF48537">
    <property type="entry name" value="Phospholipase C/P1 nuclease"/>
    <property type="match status" value="1"/>
</dbReference>
<sequence>MKKLLSLTMFLGLWFSQRPAFAHKEWVHQYMVKQSYLYLEQQIGAIPALRDAIGLNFHGKGSDSQPFNNSYPIGIGAWREDSEDPVYGYKLGANNLTPSITHFWDADNSNENYESMPLNITGSSKAPNAWEKARVYLFCQDRNGAHDVTIPFIMPGSGTVRNYIITYTSLPELYKGNYFLEGISNTDGSGRTNYYHWPQFNQSFGRPVALQLLGRVAHLLGDMSVPAHTHSHLHPCPANLPDHYENDMGNTYASNNNLNVCESDPGGNYPAYSWSAATAAQQGGILSDIYCLPNDRERAKYLFYTVNQLADFFPSGVNYADMGAFHRGGYQSFGYGDANLSQGSNAHINAVYNSFNWTSPNTINTAQIANVNFNFAIRSVATLFQWFALDAGIIADLKNQKIGNSGTLLCANGNLTFDVPTADPFATNGGITWSIEPAEAGTGTAQGASWSKAYYNVTPAAGYNGILTVKASYTSTYGCFSSPVTLTRQVWVGGPSATFERGPGEYYIPQGSGFEMAAGVSRPELEGAVSYQWTLSGANGILGNTSSIYVEAPWGYDQYFELSCTVTNACGLSSTIYRGYRTAPYTGGDGQSWRSSKQQAGNALAGSSDELEVFPNPSNTSFEVIVAPAALLKKADSDKPLVLTYTLRDNLGRVLAQGSSPAPKVQIDTHELPAGVYSLSCSVNGQTFHKRVQVLH</sequence>
<reference evidence="2" key="1">
    <citation type="submission" date="2021-10" db="EMBL/GenBank/DDBJ databases">
        <authorList>
            <person name="Dean J.D."/>
            <person name="Kim M.K."/>
            <person name="Newey C.N."/>
            <person name="Stoker T.S."/>
            <person name="Thompson D.W."/>
            <person name="Grose J.H."/>
        </authorList>
    </citation>
    <scope>NUCLEOTIDE SEQUENCE</scope>
    <source>
        <strain evidence="2">BT178</strain>
    </source>
</reference>
<name>A0ABS8AUF4_9BACT</name>
<keyword evidence="1" id="KW-0732">Signal</keyword>
<proteinExistence type="predicted"/>
<gene>
    <name evidence="2" type="ORF">LGH74_17815</name>
</gene>
<keyword evidence="3" id="KW-1185">Reference proteome</keyword>
<comment type="caution">
    <text evidence="2">The sequence shown here is derived from an EMBL/GenBank/DDBJ whole genome shotgun (WGS) entry which is preliminary data.</text>
</comment>
<feature type="chain" id="PRO_5046661566" evidence="1">
    <location>
        <begin position="23"/>
        <end position="696"/>
    </location>
</feature>
<dbReference type="InterPro" id="IPR008947">
    <property type="entry name" value="PLipase_C/P1_nuclease_dom_sf"/>
</dbReference>
<evidence type="ECO:0000313" key="2">
    <source>
        <dbReference type="EMBL" id="MCB2409852.1"/>
    </source>
</evidence>
<dbReference type="Gene3D" id="1.10.575.10">
    <property type="entry name" value="P1 Nuclease"/>
    <property type="match status" value="1"/>
</dbReference>
<dbReference type="InterPro" id="IPR026444">
    <property type="entry name" value="Secre_tail"/>
</dbReference>
<protein>
    <submittedName>
        <fullName evidence="2">T9SS type A sorting domain-containing protein</fullName>
    </submittedName>
</protein>
<dbReference type="RefSeq" id="WP_226177695.1">
    <property type="nucleotide sequence ID" value="NZ_JAJADR010000005.1"/>
</dbReference>
<feature type="signal peptide" evidence="1">
    <location>
        <begin position="1"/>
        <end position="22"/>
    </location>
</feature>
<dbReference type="NCBIfam" id="TIGR04183">
    <property type="entry name" value="Por_Secre_tail"/>
    <property type="match status" value="1"/>
</dbReference>
<evidence type="ECO:0000256" key="1">
    <source>
        <dbReference type="SAM" id="SignalP"/>
    </source>
</evidence>
<organism evidence="2 3">
    <name type="scientific">Hymenobacter lucidus</name>
    <dbReference type="NCBI Taxonomy" id="2880930"/>
    <lineage>
        <taxon>Bacteria</taxon>
        <taxon>Pseudomonadati</taxon>
        <taxon>Bacteroidota</taxon>
        <taxon>Cytophagia</taxon>
        <taxon>Cytophagales</taxon>
        <taxon>Hymenobacteraceae</taxon>
        <taxon>Hymenobacter</taxon>
    </lineage>
</organism>
<evidence type="ECO:0000313" key="3">
    <source>
        <dbReference type="Proteomes" id="UP001165296"/>
    </source>
</evidence>
<accession>A0ABS8AUF4</accession>
<dbReference type="EMBL" id="JAJADR010000005">
    <property type="protein sequence ID" value="MCB2409852.1"/>
    <property type="molecule type" value="Genomic_DNA"/>
</dbReference>
<dbReference type="Proteomes" id="UP001165296">
    <property type="component" value="Unassembled WGS sequence"/>
</dbReference>